<dbReference type="PANTHER" id="PTHR11054">
    <property type="entry name" value="6-PHOSPHOGLUCONOLACTONASE"/>
    <property type="match status" value="1"/>
</dbReference>
<feature type="domain" description="Glucosamine/galactosamine-6-phosphate isomerase" evidence="8">
    <location>
        <begin position="8"/>
        <end position="221"/>
    </location>
</feature>
<dbReference type="AlphaFoldDB" id="A0A2T7GAP3"/>
<evidence type="ECO:0000256" key="7">
    <source>
        <dbReference type="RuleBase" id="RU365095"/>
    </source>
</evidence>
<evidence type="ECO:0000256" key="3">
    <source>
        <dbReference type="ARBA" id="ARBA00004961"/>
    </source>
</evidence>
<dbReference type="OrthoDB" id="9810967at2"/>
<dbReference type="CDD" id="cd01400">
    <property type="entry name" value="6PGL"/>
    <property type="match status" value="1"/>
</dbReference>
<evidence type="ECO:0000259" key="8">
    <source>
        <dbReference type="Pfam" id="PF01182"/>
    </source>
</evidence>
<gene>
    <name evidence="7 9" type="primary">pgl</name>
    <name evidence="9" type="ORF">DC366_00485</name>
</gene>
<evidence type="ECO:0000256" key="5">
    <source>
        <dbReference type="ARBA" id="ARBA00013198"/>
    </source>
</evidence>
<keyword evidence="7" id="KW-0378">Hydrolase</keyword>
<dbReference type="RefSeq" id="WP_108690237.1">
    <property type="nucleotide sequence ID" value="NZ_QCYH01000001.1"/>
</dbReference>
<dbReference type="InterPro" id="IPR037171">
    <property type="entry name" value="NagB/RpiA_transferase-like"/>
</dbReference>
<dbReference type="GO" id="GO:0005975">
    <property type="term" value="P:carbohydrate metabolic process"/>
    <property type="evidence" value="ECO:0007669"/>
    <property type="project" value="UniProtKB-UniRule"/>
</dbReference>
<reference evidence="9 10" key="1">
    <citation type="submission" date="2018-04" db="EMBL/GenBank/DDBJ databases">
        <title>Pelagivirga bohaiensis gen. nov., sp. nov., a bacterium isolated from the Bohai Sea.</title>
        <authorList>
            <person name="Ji X."/>
        </authorList>
    </citation>
    <scope>NUCLEOTIDE SEQUENCE [LARGE SCALE GENOMIC DNA]</scope>
    <source>
        <strain evidence="9 10">BH-SD19</strain>
    </source>
</reference>
<dbReference type="InterPro" id="IPR005900">
    <property type="entry name" value="6-phosphogluconolactonase_DevB"/>
</dbReference>
<dbReference type="UniPathway" id="UPA00115">
    <property type="reaction ID" value="UER00409"/>
</dbReference>
<comment type="catalytic activity">
    <reaction evidence="1 7">
        <text>6-phospho-D-glucono-1,5-lactone + H2O = 6-phospho-D-gluconate + H(+)</text>
        <dbReference type="Rhea" id="RHEA:12556"/>
        <dbReference type="ChEBI" id="CHEBI:15377"/>
        <dbReference type="ChEBI" id="CHEBI:15378"/>
        <dbReference type="ChEBI" id="CHEBI:57955"/>
        <dbReference type="ChEBI" id="CHEBI:58759"/>
        <dbReference type="EC" id="3.1.1.31"/>
    </reaction>
</comment>
<evidence type="ECO:0000313" key="9">
    <source>
        <dbReference type="EMBL" id="PVA11492.1"/>
    </source>
</evidence>
<keyword evidence="10" id="KW-1185">Reference proteome</keyword>
<evidence type="ECO:0000256" key="1">
    <source>
        <dbReference type="ARBA" id="ARBA00000832"/>
    </source>
</evidence>
<protein>
    <recommendedName>
        <fullName evidence="6 7">6-phosphogluconolactonase</fullName>
        <shortName evidence="7">6PGL</shortName>
        <ecNumber evidence="5 7">3.1.1.31</ecNumber>
    </recommendedName>
</protein>
<comment type="pathway">
    <text evidence="3 7">Carbohydrate degradation; pentose phosphate pathway; D-ribulose 5-phosphate from D-glucose 6-phosphate (oxidative stage): step 2/3.</text>
</comment>
<evidence type="ECO:0000256" key="2">
    <source>
        <dbReference type="ARBA" id="ARBA00002681"/>
    </source>
</evidence>
<dbReference type="NCBIfam" id="TIGR01198">
    <property type="entry name" value="pgl"/>
    <property type="match status" value="1"/>
</dbReference>
<sequence length="223" mass="24053">MNFQEYPDAEFMAMGLADVIATQLNAALRQRDRALLVVPGGSTPGPVFDTLCGARLEWERVDILPSDERWRPQAHIRSNAGLIAQRLICERAAVANLLPLYIADETPEDAAPRLSEAIAPRLPIDVALVGMGADMHTASLFPRAPGLEAALAHDAPLVLPMRIEGEPEPRVTLAAHVLKSAMHLHVVITGADKREALERAEGQDALIAPIAALLDDATVHWAP</sequence>
<dbReference type="PANTHER" id="PTHR11054:SF0">
    <property type="entry name" value="6-PHOSPHOGLUCONOLACTONASE"/>
    <property type="match status" value="1"/>
</dbReference>
<dbReference type="EMBL" id="QCYH01000001">
    <property type="protein sequence ID" value="PVA11492.1"/>
    <property type="molecule type" value="Genomic_DNA"/>
</dbReference>
<comment type="similarity">
    <text evidence="4 7">Belongs to the glucosamine/galactosamine-6-phosphate isomerase family. 6-phosphogluconolactonase subfamily.</text>
</comment>
<accession>A0A2T7GAP3</accession>
<dbReference type="Pfam" id="PF01182">
    <property type="entry name" value="Glucosamine_iso"/>
    <property type="match status" value="1"/>
</dbReference>
<dbReference type="Proteomes" id="UP000244446">
    <property type="component" value="Unassembled WGS sequence"/>
</dbReference>
<dbReference type="GO" id="GO:0006098">
    <property type="term" value="P:pentose-phosphate shunt"/>
    <property type="evidence" value="ECO:0007669"/>
    <property type="project" value="UniProtKB-UniPathway"/>
</dbReference>
<dbReference type="InterPro" id="IPR039104">
    <property type="entry name" value="6PGL"/>
</dbReference>
<name>A0A2T7GAP3_9RHOB</name>
<comment type="function">
    <text evidence="2 7">Hydrolysis of 6-phosphogluconolactone to 6-phosphogluconate.</text>
</comment>
<evidence type="ECO:0000313" key="10">
    <source>
        <dbReference type="Proteomes" id="UP000244446"/>
    </source>
</evidence>
<dbReference type="GO" id="GO:0017057">
    <property type="term" value="F:6-phosphogluconolactonase activity"/>
    <property type="evidence" value="ECO:0007669"/>
    <property type="project" value="UniProtKB-UniRule"/>
</dbReference>
<evidence type="ECO:0000256" key="6">
    <source>
        <dbReference type="ARBA" id="ARBA00020337"/>
    </source>
</evidence>
<organism evidence="9 10">
    <name type="scientific">Pelagivirga sediminicola</name>
    <dbReference type="NCBI Taxonomy" id="2170575"/>
    <lineage>
        <taxon>Bacteria</taxon>
        <taxon>Pseudomonadati</taxon>
        <taxon>Pseudomonadota</taxon>
        <taxon>Alphaproteobacteria</taxon>
        <taxon>Rhodobacterales</taxon>
        <taxon>Paracoccaceae</taxon>
        <taxon>Pelagivirga</taxon>
    </lineage>
</organism>
<proteinExistence type="inferred from homology"/>
<dbReference type="Gene3D" id="3.40.50.1360">
    <property type="match status" value="1"/>
</dbReference>
<comment type="caution">
    <text evidence="9">The sequence shown here is derived from an EMBL/GenBank/DDBJ whole genome shotgun (WGS) entry which is preliminary data.</text>
</comment>
<evidence type="ECO:0000256" key="4">
    <source>
        <dbReference type="ARBA" id="ARBA00010662"/>
    </source>
</evidence>
<dbReference type="InterPro" id="IPR006148">
    <property type="entry name" value="Glc/Gal-6P_isomerase"/>
</dbReference>
<dbReference type="SUPFAM" id="SSF100950">
    <property type="entry name" value="NagB/RpiA/CoA transferase-like"/>
    <property type="match status" value="1"/>
</dbReference>
<dbReference type="EC" id="3.1.1.31" evidence="5 7"/>